<dbReference type="SUPFAM" id="SSF47005">
    <property type="entry name" value="Peripheral subunit-binding domain of 2-oxo acid dehydrogenase complex"/>
    <property type="match status" value="1"/>
</dbReference>
<dbReference type="InterPro" id="IPR011053">
    <property type="entry name" value="Single_hybrid_motif"/>
</dbReference>
<dbReference type="InterPro" id="IPR003016">
    <property type="entry name" value="2-oxoA_DH_lipoyl-BS"/>
</dbReference>
<dbReference type="PROSITE" id="PS00189">
    <property type="entry name" value="LIPOYL"/>
    <property type="match status" value="1"/>
</dbReference>
<dbReference type="InterPro" id="IPR001078">
    <property type="entry name" value="2-oxoacid_DH_actylTfrase"/>
</dbReference>
<evidence type="ECO:0000256" key="2">
    <source>
        <dbReference type="ARBA" id="ARBA00007317"/>
    </source>
</evidence>
<evidence type="ECO:0000256" key="3">
    <source>
        <dbReference type="ARBA" id="ARBA00022679"/>
    </source>
</evidence>
<dbReference type="OrthoDB" id="9805770at2"/>
<dbReference type="InterPro" id="IPR023213">
    <property type="entry name" value="CAT-like_dom_sf"/>
</dbReference>
<dbReference type="EMBL" id="FOBW01000001">
    <property type="protein sequence ID" value="SEM11657.1"/>
    <property type="molecule type" value="Genomic_DNA"/>
</dbReference>
<evidence type="ECO:0000259" key="8">
    <source>
        <dbReference type="PROSITE" id="PS50968"/>
    </source>
</evidence>
<dbReference type="GO" id="GO:0031405">
    <property type="term" value="F:lipoic acid binding"/>
    <property type="evidence" value="ECO:0007669"/>
    <property type="project" value="TreeGrafter"/>
</dbReference>
<dbReference type="AlphaFoldDB" id="A0A1H7VS88"/>
<dbReference type="PANTHER" id="PTHR43178">
    <property type="entry name" value="DIHYDROLIPOAMIDE ACETYLTRANSFERASE COMPONENT OF PYRUVATE DEHYDROGENASE COMPLEX"/>
    <property type="match status" value="1"/>
</dbReference>
<accession>A0A1H7VS88</accession>
<feature type="region of interest" description="Disordered" evidence="7">
    <location>
        <begin position="82"/>
        <end position="134"/>
    </location>
</feature>
<dbReference type="SUPFAM" id="SSF52777">
    <property type="entry name" value="CoA-dependent acyltransferases"/>
    <property type="match status" value="1"/>
</dbReference>
<evidence type="ECO:0000256" key="4">
    <source>
        <dbReference type="ARBA" id="ARBA00022823"/>
    </source>
</evidence>
<dbReference type="SUPFAM" id="SSF51230">
    <property type="entry name" value="Single hybrid motif"/>
    <property type="match status" value="1"/>
</dbReference>
<keyword evidence="11" id="KW-1185">Reference proteome</keyword>
<dbReference type="FunFam" id="3.30.559.10:FF:000007">
    <property type="entry name" value="Dihydrolipoamide acetyltransferase component of pyruvate dehydrogenase complex"/>
    <property type="match status" value="1"/>
</dbReference>
<feature type="compositionally biased region" description="Polar residues" evidence="7">
    <location>
        <begin position="85"/>
        <end position="133"/>
    </location>
</feature>
<dbReference type="Gene3D" id="3.30.559.10">
    <property type="entry name" value="Chloramphenicol acetyltransferase-like domain"/>
    <property type="match status" value="1"/>
</dbReference>
<evidence type="ECO:0000256" key="1">
    <source>
        <dbReference type="ARBA" id="ARBA00001938"/>
    </source>
</evidence>
<dbReference type="PANTHER" id="PTHR43178:SF5">
    <property type="entry name" value="LIPOAMIDE ACYLTRANSFERASE COMPONENT OF BRANCHED-CHAIN ALPHA-KETO ACID DEHYDROGENASE COMPLEX, MITOCHONDRIAL"/>
    <property type="match status" value="1"/>
</dbReference>
<dbReference type="Proteomes" id="UP000198553">
    <property type="component" value="Unassembled WGS sequence"/>
</dbReference>
<dbReference type="PROSITE" id="PS51826">
    <property type="entry name" value="PSBD"/>
    <property type="match status" value="1"/>
</dbReference>
<dbReference type="EC" id="2.3.1.-" evidence="6"/>
<feature type="domain" description="Lipoyl-binding" evidence="8">
    <location>
        <begin position="2"/>
        <end position="78"/>
    </location>
</feature>
<dbReference type="PROSITE" id="PS50968">
    <property type="entry name" value="BIOTINYL_LIPOYL"/>
    <property type="match status" value="1"/>
</dbReference>
<dbReference type="GO" id="GO:0016407">
    <property type="term" value="F:acetyltransferase activity"/>
    <property type="evidence" value="ECO:0007669"/>
    <property type="project" value="TreeGrafter"/>
</dbReference>
<dbReference type="InterPro" id="IPR036625">
    <property type="entry name" value="E3-bd_dom_sf"/>
</dbReference>
<dbReference type="Gene3D" id="4.10.320.10">
    <property type="entry name" value="E3-binding domain"/>
    <property type="match status" value="1"/>
</dbReference>
<keyword evidence="10" id="KW-0670">Pyruvate</keyword>
<dbReference type="InterPro" id="IPR004167">
    <property type="entry name" value="PSBD"/>
</dbReference>
<organism evidence="10 11">
    <name type="scientific">Mesobacillus persicus</name>
    <dbReference type="NCBI Taxonomy" id="930146"/>
    <lineage>
        <taxon>Bacteria</taxon>
        <taxon>Bacillati</taxon>
        <taxon>Bacillota</taxon>
        <taxon>Bacilli</taxon>
        <taxon>Bacillales</taxon>
        <taxon>Bacillaceae</taxon>
        <taxon>Mesobacillus</taxon>
    </lineage>
</organism>
<gene>
    <name evidence="10" type="ORF">SAMN05192533_10170</name>
</gene>
<dbReference type="Pfam" id="PF02817">
    <property type="entry name" value="E3_binding"/>
    <property type="match status" value="1"/>
</dbReference>
<dbReference type="Pfam" id="PF00364">
    <property type="entry name" value="Biotin_lipoyl"/>
    <property type="match status" value="1"/>
</dbReference>
<dbReference type="GO" id="GO:0005737">
    <property type="term" value="C:cytoplasm"/>
    <property type="evidence" value="ECO:0007669"/>
    <property type="project" value="TreeGrafter"/>
</dbReference>
<comment type="cofactor">
    <cofactor evidence="1 6">
        <name>(R)-lipoate</name>
        <dbReference type="ChEBI" id="CHEBI:83088"/>
    </cofactor>
</comment>
<evidence type="ECO:0000313" key="10">
    <source>
        <dbReference type="EMBL" id="SEM11657.1"/>
    </source>
</evidence>
<keyword evidence="5 6" id="KW-0012">Acyltransferase</keyword>
<evidence type="ECO:0000256" key="5">
    <source>
        <dbReference type="ARBA" id="ARBA00023315"/>
    </source>
</evidence>
<evidence type="ECO:0000259" key="9">
    <source>
        <dbReference type="PROSITE" id="PS51826"/>
    </source>
</evidence>
<keyword evidence="3 6" id="KW-0808">Transferase</keyword>
<name>A0A1H7VS88_9BACI</name>
<protein>
    <recommendedName>
        <fullName evidence="6">Dihydrolipoamide acetyltransferase component of pyruvate dehydrogenase complex</fullName>
        <ecNumber evidence="6">2.3.1.-</ecNumber>
    </recommendedName>
</protein>
<reference evidence="11" key="1">
    <citation type="submission" date="2016-10" db="EMBL/GenBank/DDBJ databases">
        <authorList>
            <person name="Varghese N."/>
            <person name="Submissions S."/>
        </authorList>
    </citation>
    <scope>NUCLEOTIDE SEQUENCE [LARGE SCALE GENOMIC DNA]</scope>
    <source>
        <strain evidence="11">B48,IBRC-M 10115,DSM 25386,CECT 8001</strain>
    </source>
</reference>
<dbReference type="InterPro" id="IPR000089">
    <property type="entry name" value="Biotin_lipoyl"/>
</dbReference>
<proteinExistence type="inferred from homology"/>
<dbReference type="RefSeq" id="WP_090740048.1">
    <property type="nucleotide sequence ID" value="NZ_FOBW01000001.1"/>
</dbReference>
<comment type="similarity">
    <text evidence="2 6">Belongs to the 2-oxoacid dehydrogenase family.</text>
</comment>
<feature type="domain" description="Peripheral subunit-binding (PSBD)" evidence="9">
    <location>
        <begin position="143"/>
        <end position="180"/>
    </location>
</feature>
<evidence type="ECO:0000313" key="11">
    <source>
        <dbReference type="Proteomes" id="UP000198553"/>
    </source>
</evidence>
<dbReference type="STRING" id="930146.SAMN05192533_10170"/>
<evidence type="ECO:0000256" key="6">
    <source>
        <dbReference type="RuleBase" id="RU003423"/>
    </source>
</evidence>
<keyword evidence="4 6" id="KW-0450">Lipoyl</keyword>
<dbReference type="InterPro" id="IPR050743">
    <property type="entry name" value="2-oxoacid_DH_E2_comp"/>
</dbReference>
<dbReference type="CDD" id="cd06849">
    <property type="entry name" value="lipoyl_domain"/>
    <property type="match status" value="1"/>
</dbReference>
<dbReference type="Gene3D" id="2.40.50.100">
    <property type="match status" value="1"/>
</dbReference>
<dbReference type="Pfam" id="PF00198">
    <property type="entry name" value="2-oxoacid_dh"/>
    <property type="match status" value="1"/>
</dbReference>
<evidence type="ECO:0000256" key="7">
    <source>
        <dbReference type="SAM" id="MobiDB-lite"/>
    </source>
</evidence>
<sequence>MAYEFKLPDIGEGLHEAQVLAWFIKVGDYVNENDNIVEVQTDKAVVEISSPVSGTVQALGAEEGEVVKVGNTLVTVLEEAKIGSHPQQEQTENSPQQDSTHLNSLQSSTAQQKEVTATQPKQQHISIQASNAPATRPIKKRVIAAPSVRKLARELGIDITDVPPTGKAGKVTDEDVRNFQRQSAQETAAALAPEIEVKETEQTVDIPKALENSDRREAIQGIRKVIYDNMRKSKSTAIHCTGMDEVVITKLVDVKKQLQPYAETMGVKLTYLPFFVKALSKALKHHPIFNASVDDEKMEIVYKKDIHIGIATATNEGLIVPVIKHADRKTVLEIAQEIQDLSKRSRERKLKPAELTGSTFTISNTGASGGWFATPIINYPEVAILGVHSIKKRPIVVNDEIVIGHVMGTSLTFDHRIIDGEPANNFMARVHAYIENPERLILESY</sequence>